<evidence type="ECO:0000313" key="8">
    <source>
        <dbReference type="EMBL" id="ABS76706.1"/>
    </source>
</evidence>
<dbReference type="Pfam" id="PF25917">
    <property type="entry name" value="BSH_RND"/>
    <property type="match status" value="1"/>
</dbReference>
<dbReference type="RefSeq" id="WP_010958004.1">
    <property type="nucleotide sequence ID" value="NC_009727.1"/>
</dbReference>
<dbReference type="Gene3D" id="2.40.50.100">
    <property type="match status" value="1"/>
</dbReference>
<protein>
    <submittedName>
        <fullName evidence="8">Acriflavin resistance periplasmic protein</fullName>
    </submittedName>
</protein>
<dbReference type="InterPro" id="IPR006143">
    <property type="entry name" value="RND_pump_MFP"/>
</dbReference>
<evidence type="ECO:0000259" key="6">
    <source>
        <dbReference type="Pfam" id="PF25954"/>
    </source>
</evidence>
<feature type="domain" description="Multidrug resistance protein MdtA-like C-terminal permuted SH3" evidence="7">
    <location>
        <begin position="286"/>
        <end position="352"/>
    </location>
</feature>
<dbReference type="InterPro" id="IPR058625">
    <property type="entry name" value="MdtA-like_BSH"/>
</dbReference>
<dbReference type="InterPro" id="IPR058792">
    <property type="entry name" value="Beta-barrel_RND_2"/>
</dbReference>
<dbReference type="GO" id="GO:0015562">
    <property type="term" value="F:efflux transmembrane transporter activity"/>
    <property type="evidence" value="ECO:0007669"/>
    <property type="project" value="TreeGrafter"/>
</dbReference>
<evidence type="ECO:0000256" key="3">
    <source>
        <dbReference type="ARBA" id="ARBA00022448"/>
    </source>
</evidence>
<dbReference type="FunFam" id="2.40.30.170:FF:000010">
    <property type="entry name" value="Efflux RND transporter periplasmic adaptor subunit"/>
    <property type="match status" value="1"/>
</dbReference>
<evidence type="ECO:0000256" key="1">
    <source>
        <dbReference type="ARBA" id="ARBA00004196"/>
    </source>
</evidence>
<evidence type="ECO:0000259" key="5">
    <source>
        <dbReference type="Pfam" id="PF25917"/>
    </source>
</evidence>
<proteinExistence type="inferred from homology"/>
<accession>A9KE39</accession>
<evidence type="ECO:0000259" key="7">
    <source>
        <dbReference type="Pfam" id="PF25967"/>
    </source>
</evidence>
<dbReference type="InterPro" id="IPR058627">
    <property type="entry name" value="MdtA-like_C"/>
</dbReference>
<dbReference type="SUPFAM" id="SSF111369">
    <property type="entry name" value="HlyD-like secretion proteins"/>
    <property type="match status" value="1"/>
</dbReference>
<dbReference type="NCBIfam" id="TIGR01730">
    <property type="entry name" value="RND_mfp"/>
    <property type="match status" value="1"/>
</dbReference>
<dbReference type="PANTHER" id="PTHR30469">
    <property type="entry name" value="MULTIDRUG RESISTANCE PROTEIN MDTA"/>
    <property type="match status" value="1"/>
</dbReference>
<dbReference type="InterPro" id="IPR058624">
    <property type="entry name" value="MdtA-like_HH"/>
</dbReference>
<comment type="subcellular location">
    <subcellularLocation>
        <location evidence="1">Cell envelope</location>
    </subcellularLocation>
</comment>
<dbReference type="Proteomes" id="UP000008555">
    <property type="component" value="Chromosome"/>
</dbReference>
<comment type="similarity">
    <text evidence="2">Belongs to the membrane fusion protein (MFP) (TC 8.A.1) family.</text>
</comment>
<evidence type="ECO:0000313" key="9">
    <source>
        <dbReference type="Proteomes" id="UP000008555"/>
    </source>
</evidence>
<gene>
    <name evidence="8" type="ordered locus">CBUD_1194</name>
</gene>
<name>A9KE39_COXBN</name>
<dbReference type="Gene3D" id="2.40.420.20">
    <property type="match status" value="1"/>
</dbReference>
<dbReference type="HOGENOM" id="CLU_018816_1_2_6"/>
<dbReference type="Gene3D" id="2.40.30.170">
    <property type="match status" value="1"/>
</dbReference>
<evidence type="ECO:0000256" key="2">
    <source>
        <dbReference type="ARBA" id="ARBA00009477"/>
    </source>
</evidence>
<keyword evidence="3" id="KW-0813">Transport</keyword>
<sequence>MAKSKGRLIGAIVVSSLIFILALVMAFDALRAYLIKKGVQEFVPPPVTISTTKALSESWQPVLTAVGSLSAIQGVNISPEVSGRVIAIRFTSGQLVKSGESLIQLDDSSDVQDLKNNQAALNLARVDFERKAALYKTGAIARSDYDQALAQLQQTEAQVNKSLVAISKKNIRAPFSGKIGIRQVNLGQYVNPGDALVSLQSLDPLYVNFSLPEQFLKDLSLNQKLSITVDSYPEEKFEGKITALDSLVTEATRNINVQGTIPNGDYRLYPGTFANVTVYLPEKKAVVTVPQTAVTYSLYGDTVFVVEPGKNKKGQAALVARQRLVEIGDMKNNKVVIKKGVKAGEEVVTSGQNKLHEGTTVKIDNSVVLKPANRETLTGS</sequence>
<dbReference type="Pfam" id="PF25954">
    <property type="entry name" value="Beta-barrel_RND_2"/>
    <property type="match status" value="1"/>
</dbReference>
<dbReference type="GO" id="GO:1990281">
    <property type="term" value="C:efflux pump complex"/>
    <property type="evidence" value="ECO:0007669"/>
    <property type="project" value="TreeGrafter"/>
</dbReference>
<dbReference type="Pfam" id="PF25876">
    <property type="entry name" value="HH_MFP_RND"/>
    <property type="match status" value="1"/>
</dbReference>
<feature type="domain" description="Multidrug resistance protein MdtA-like barrel-sandwich hybrid" evidence="5">
    <location>
        <begin position="75"/>
        <end position="195"/>
    </location>
</feature>
<feature type="domain" description="Multidrug resistance protein MdtA-like alpha-helical hairpin" evidence="4">
    <location>
        <begin position="113"/>
        <end position="162"/>
    </location>
</feature>
<dbReference type="Pfam" id="PF25967">
    <property type="entry name" value="RND-MFP_C"/>
    <property type="match status" value="1"/>
</dbReference>
<reference evidence="8 9" key="1">
    <citation type="journal article" date="2009" name="Infect. Immun.">
        <title>Comparative genomics reveal extensive transposon-mediated genomic plasticity and diversity among potential effector proteins within the genus Coxiella.</title>
        <authorList>
            <person name="Beare P.A."/>
            <person name="Unsworth N."/>
            <person name="Andoh M."/>
            <person name="Voth D.E."/>
            <person name="Omsland A."/>
            <person name="Gilk S.D."/>
            <person name="Williams K.P."/>
            <person name="Sobral B.W."/>
            <person name="Kupko J.J.III."/>
            <person name="Porcella S.F."/>
            <person name="Samuel J.E."/>
            <person name="Heinzen R.A."/>
        </authorList>
    </citation>
    <scope>NUCLEOTIDE SEQUENCE [LARGE SCALE GENOMIC DNA]</scope>
    <source>
        <strain evidence="8 9">Dugway 5J108-111</strain>
    </source>
</reference>
<dbReference type="KEGG" id="cbd:CBUD_1194"/>
<dbReference type="Gene3D" id="1.10.287.470">
    <property type="entry name" value="Helix hairpin bin"/>
    <property type="match status" value="1"/>
</dbReference>
<dbReference type="EMBL" id="CP000733">
    <property type="protein sequence ID" value="ABS76706.1"/>
    <property type="molecule type" value="Genomic_DNA"/>
</dbReference>
<organism evidence="8 9">
    <name type="scientific">Coxiella burnetii (strain Dugway 5J108-111)</name>
    <dbReference type="NCBI Taxonomy" id="434922"/>
    <lineage>
        <taxon>Bacteria</taxon>
        <taxon>Pseudomonadati</taxon>
        <taxon>Pseudomonadota</taxon>
        <taxon>Gammaproteobacteria</taxon>
        <taxon>Legionellales</taxon>
        <taxon>Coxiellaceae</taxon>
        <taxon>Coxiella</taxon>
    </lineage>
</organism>
<dbReference type="AlphaFoldDB" id="A9KE39"/>
<evidence type="ECO:0000259" key="4">
    <source>
        <dbReference type="Pfam" id="PF25876"/>
    </source>
</evidence>
<feature type="domain" description="CusB-like beta-barrel" evidence="6">
    <location>
        <begin position="206"/>
        <end position="278"/>
    </location>
</feature>
<dbReference type="PANTHER" id="PTHR30469:SF11">
    <property type="entry name" value="BLL4320 PROTEIN"/>
    <property type="match status" value="1"/>
</dbReference>